<proteinExistence type="predicted"/>
<sequence>MAACDDDPRLINKVIRTPGRNISKLKRFFDSRECVATDSNDICNRSSTNSKAISSQFQSRVASVLDKHNMVLNSDSQLSSVKPETEVVSNYSSSSLKSNSFSENACTESSKENQISVTTTCVDEIAIQKEESDSCENSLQNENDAFSDIPYCRKVTSGDLWKNVDLGVESENGGLWNFTQNYAYRDSNINSEFLCNLDNSRQVSNSFVASTAELHNLIAVSRAELSKKKEPSLPDRSTLESYFTSFENSNSVSSVPLNDESKHSFSSQNHNSDIFNSSFDCDGDEMTFDDEEAALSDTSSEEELRCHPAATNTHYLPAYALHTIIEESCEESERDSRTATPTNDALTSKLERYFSWDIINDTESDFRKKDDDASTLYSDSLSEGSGSLNDDASKEIDPSQLASSRLEKYFTSGLVGNENYFYPDDAEFLDDASVSDFEEDSIHQKISRSALLSSLETKPFSEQSVNVCFEVSDSVKSNLSVAKDNEVKDEISSVVASDLLKQEEITVPEIESNHSDLKQLSVDPISDSSEICNIKSECSASIDILKETTESTQQNRFNDLTKEKWESDTRDTIINSTSNEIENPITIISSNNDNSSSTEVLQEKDKILPNVSNNMENMSVQKPVVNKEQLAIDAQAIIKKLLAYFADSASESFKNSMELDYISAWQILESEIERLMQSISPTASLENNSCNSSTIDSNNSDYGSDTIESMECMTDDDDNLDGRNRSNSKCPLVDILNSAYRFQPDCELGNFNISDETLSIWKRLIQSLQKDSLDKSSCDANAEARLYIRDQIVTLMHTVTVTENNFSAKEKTVDLFNINQDQIFTSSLMEESNACDNINEAFNVNITNSKVLTHLSENMLNEMAPVVKTESSDEGVSFDSNENLHVPSEISKCASEKQICPEVTPSSDSEYDICEKIISSSHLSAKMQDSEKLDKSYVPVTFEMCKPSHTVDDTDGLVVNRKNDSQLNERHDHKSSNDVKFSVFVDIELGDETVSVTERKSPVDKSLEKEAKEPETKNKRSSLHVWLSNETPKSVSDSAIEETNLPDEVTVSNSIPEPSNDRYSTSSVTVTETNERTSRDMGFYPYKSSDDIILNTCTRSEELVDVPNFKSLKRSVKKPMTNTLSKSTNNILQTFSSPETKFSTLQIKSQKSKVSMNPSNSSSRQFASLFSPSAVFKRITGAKSNDQNSESTIPAKYLKKYARSSSVDNESLFGAVSMPQLNFPKPGDSYSALGLYPETDQDSSLTLDDESEARPYTCSQSVLSLG</sequence>
<name>A0A087TAI2_STEMI</name>
<feature type="compositionally biased region" description="Polar residues" evidence="1">
    <location>
        <begin position="375"/>
        <end position="390"/>
    </location>
</feature>
<feature type="region of interest" description="Disordered" evidence="1">
    <location>
        <begin position="1049"/>
        <end position="1073"/>
    </location>
</feature>
<evidence type="ECO:0000256" key="1">
    <source>
        <dbReference type="SAM" id="MobiDB-lite"/>
    </source>
</evidence>
<dbReference type="STRING" id="407821.A0A087TAI2"/>
<reference evidence="2 3" key="1">
    <citation type="submission" date="2013-11" db="EMBL/GenBank/DDBJ databases">
        <title>Genome sequencing of Stegodyphus mimosarum.</title>
        <authorList>
            <person name="Bechsgaard J."/>
        </authorList>
    </citation>
    <scope>NUCLEOTIDE SEQUENCE [LARGE SCALE GENOMIC DNA]</scope>
</reference>
<feature type="compositionally biased region" description="Basic and acidic residues" evidence="1">
    <location>
        <begin position="997"/>
        <end position="1018"/>
    </location>
</feature>
<organism evidence="2 3">
    <name type="scientific">Stegodyphus mimosarum</name>
    <name type="common">African social velvet spider</name>
    <dbReference type="NCBI Taxonomy" id="407821"/>
    <lineage>
        <taxon>Eukaryota</taxon>
        <taxon>Metazoa</taxon>
        <taxon>Ecdysozoa</taxon>
        <taxon>Arthropoda</taxon>
        <taxon>Chelicerata</taxon>
        <taxon>Arachnida</taxon>
        <taxon>Araneae</taxon>
        <taxon>Araneomorphae</taxon>
        <taxon>Entelegynae</taxon>
        <taxon>Eresoidea</taxon>
        <taxon>Eresidae</taxon>
        <taxon>Stegodyphus</taxon>
    </lineage>
</organism>
<gene>
    <name evidence="2" type="ORF">X975_00557</name>
</gene>
<dbReference type="OrthoDB" id="195679at2759"/>
<feature type="region of interest" description="Disordered" evidence="1">
    <location>
        <begin position="368"/>
        <end position="399"/>
    </location>
</feature>
<feature type="region of interest" description="Disordered" evidence="1">
    <location>
        <begin position="249"/>
        <end position="268"/>
    </location>
</feature>
<keyword evidence="3" id="KW-1185">Reference proteome</keyword>
<evidence type="ECO:0000313" key="3">
    <source>
        <dbReference type="Proteomes" id="UP000054359"/>
    </source>
</evidence>
<protein>
    <submittedName>
        <fullName evidence="2">Uncharacterized protein</fullName>
    </submittedName>
</protein>
<dbReference type="Proteomes" id="UP000054359">
    <property type="component" value="Unassembled WGS sequence"/>
</dbReference>
<feature type="region of interest" description="Disordered" evidence="1">
    <location>
        <begin position="997"/>
        <end position="1023"/>
    </location>
</feature>
<dbReference type="EMBL" id="KK114304">
    <property type="protein sequence ID" value="KFM62121.1"/>
    <property type="molecule type" value="Genomic_DNA"/>
</dbReference>
<feature type="non-terminal residue" evidence="2">
    <location>
        <position position="1266"/>
    </location>
</feature>
<feature type="compositionally biased region" description="Polar residues" evidence="1">
    <location>
        <begin position="1050"/>
        <end position="1063"/>
    </location>
</feature>
<accession>A0A087TAI2</accession>
<evidence type="ECO:0000313" key="2">
    <source>
        <dbReference type="EMBL" id="KFM62121.1"/>
    </source>
</evidence>
<dbReference type="AlphaFoldDB" id="A0A087TAI2"/>